<gene>
    <name evidence="2" type="ORF">BC6307_07270</name>
</gene>
<proteinExistence type="predicted"/>
<dbReference type="Gene3D" id="1.10.10.10">
    <property type="entry name" value="Winged helix-like DNA-binding domain superfamily/Winged helix DNA-binding domain"/>
    <property type="match status" value="1"/>
</dbReference>
<dbReference type="Pfam" id="PF13730">
    <property type="entry name" value="HTH_36"/>
    <property type="match status" value="1"/>
</dbReference>
<name>A0A223KNP4_9BACI</name>
<dbReference type="STRING" id="1314751.GCA_001591425_00320"/>
<dbReference type="KEGG" id="bcoh:BC6307_07270"/>
<dbReference type="EMBL" id="CP018866">
    <property type="protein sequence ID" value="AST91092.1"/>
    <property type="molecule type" value="Genomic_DNA"/>
</dbReference>
<evidence type="ECO:0000256" key="1">
    <source>
        <dbReference type="SAM" id="MobiDB-lite"/>
    </source>
</evidence>
<dbReference type="AlphaFoldDB" id="A0A223KNP4"/>
<sequence length="277" mass="32597">MEKFSYEMIQSYQSFQSIEEMDKCVRGFLYIHKGELSEGTISVLKFIWRHSVKVPGVSFAKNDTIAQFVGVSKRTVIRAINKLEELHILKRVHTARKNGKQGVNLLIIQSHQPIDELKNTVSSQPVTLDDTPIKQREKHQSLCENTNRNDVKDDKNAHPEKENLVLIDSSFLPDTIHQNFIQAADPFFSAIEIYKLWKRVLIAYNKINFNRPLEELMHVVVSSFKQSMFMKKMKKIRSTFEGYFYRVLHENFIVEKRRENRHLMYDFIAEFEKAQPE</sequence>
<dbReference type="Proteomes" id="UP000215224">
    <property type="component" value="Chromosome"/>
</dbReference>
<keyword evidence="3" id="KW-1185">Reference proteome</keyword>
<feature type="region of interest" description="Disordered" evidence="1">
    <location>
        <begin position="134"/>
        <end position="156"/>
    </location>
</feature>
<evidence type="ECO:0008006" key="4">
    <source>
        <dbReference type="Google" id="ProtNLM"/>
    </source>
</evidence>
<dbReference type="InterPro" id="IPR036388">
    <property type="entry name" value="WH-like_DNA-bd_sf"/>
</dbReference>
<dbReference type="RefSeq" id="WP_066411172.1">
    <property type="nucleotide sequence ID" value="NZ_CP018866.1"/>
</dbReference>
<organism evidence="2 3">
    <name type="scientific">Sutcliffiella cohnii</name>
    <dbReference type="NCBI Taxonomy" id="33932"/>
    <lineage>
        <taxon>Bacteria</taxon>
        <taxon>Bacillati</taxon>
        <taxon>Bacillota</taxon>
        <taxon>Bacilli</taxon>
        <taxon>Bacillales</taxon>
        <taxon>Bacillaceae</taxon>
        <taxon>Sutcliffiella</taxon>
    </lineage>
</organism>
<accession>A0A223KNP4</accession>
<protein>
    <recommendedName>
        <fullName evidence="4">Helix-turn-helix domain-containing protein</fullName>
    </recommendedName>
</protein>
<evidence type="ECO:0000313" key="3">
    <source>
        <dbReference type="Proteomes" id="UP000215224"/>
    </source>
</evidence>
<dbReference type="SUPFAM" id="SSF46785">
    <property type="entry name" value="Winged helix' DNA-binding domain"/>
    <property type="match status" value="1"/>
</dbReference>
<reference evidence="2 3" key="1">
    <citation type="submission" date="2016-12" db="EMBL/GenBank/DDBJ databases">
        <title>The whole genome sequencing and assembly of Bacillus cohnii DSM 6307T strain.</title>
        <authorList>
            <person name="Lee Y.-J."/>
            <person name="Yi H."/>
            <person name="Bahn Y.-S."/>
            <person name="Kim J.F."/>
            <person name="Lee D.-W."/>
        </authorList>
    </citation>
    <scope>NUCLEOTIDE SEQUENCE [LARGE SCALE GENOMIC DNA]</scope>
    <source>
        <strain evidence="2 3">DSM 6307</strain>
    </source>
</reference>
<evidence type="ECO:0000313" key="2">
    <source>
        <dbReference type="EMBL" id="AST91092.1"/>
    </source>
</evidence>
<dbReference type="InterPro" id="IPR036390">
    <property type="entry name" value="WH_DNA-bd_sf"/>
</dbReference>